<proteinExistence type="predicted"/>
<dbReference type="EMBL" id="FMAI01000064">
    <property type="protein sequence ID" value="SCB55985.1"/>
    <property type="molecule type" value="Genomic_DNA"/>
</dbReference>
<organism evidence="1 2">
    <name type="scientific">Bradyrhizobium shewense</name>
    <dbReference type="NCBI Taxonomy" id="1761772"/>
    <lineage>
        <taxon>Bacteria</taxon>
        <taxon>Pseudomonadati</taxon>
        <taxon>Pseudomonadota</taxon>
        <taxon>Alphaproteobacteria</taxon>
        <taxon>Hyphomicrobiales</taxon>
        <taxon>Nitrobacteraceae</taxon>
        <taxon>Bradyrhizobium</taxon>
    </lineage>
</organism>
<evidence type="ECO:0000313" key="1">
    <source>
        <dbReference type="EMBL" id="SCB55985.1"/>
    </source>
</evidence>
<protein>
    <submittedName>
        <fullName evidence="1">Uncharacterized protein</fullName>
    </submittedName>
</protein>
<reference evidence="2" key="1">
    <citation type="submission" date="2016-08" db="EMBL/GenBank/DDBJ databases">
        <authorList>
            <person name="Varghese N."/>
            <person name="Submissions Spin"/>
        </authorList>
    </citation>
    <scope>NUCLEOTIDE SEQUENCE [LARGE SCALE GENOMIC DNA]</scope>
    <source>
        <strain evidence="2">ERR11</strain>
    </source>
</reference>
<sequence>MRGDRATARPTRIGIFAISSKSRTVSHRGAAAPGSVALTEYEKHLMVDVYLLS</sequence>
<keyword evidence="2" id="KW-1185">Reference proteome</keyword>
<evidence type="ECO:0000313" key="2">
    <source>
        <dbReference type="Proteomes" id="UP000199184"/>
    </source>
</evidence>
<name>A0A1C3XUU7_9BRAD</name>
<dbReference type="AlphaFoldDB" id="A0A1C3XUU7"/>
<gene>
    <name evidence="1" type="ORF">GA0061098_106410</name>
</gene>
<accession>A0A1C3XUU7</accession>
<dbReference type="Proteomes" id="UP000199184">
    <property type="component" value="Unassembled WGS sequence"/>
</dbReference>